<feature type="region of interest" description="Disordered" evidence="1">
    <location>
        <begin position="1"/>
        <end position="93"/>
    </location>
</feature>
<dbReference type="Proteomes" id="UP000076502">
    <property type="component" value="Unassembled WGS sequence"/>
</dbReference>
<protein>
    <submittedName>
        <fullName evidence="2">Uncharacterized protein</fullName>
    </submittedName>
</protein>
<feature type="compositionally biased region" description="Basic and acidic residues" evidence="1">
    <location>
        <begin position="77"/>
        <end position="91"/>
    </location>
</feature>
<feature type="compositionally biased region" description="Basic and acidic residues" evidence="1">
    <location>
        <begin position="28"/>
        <end position="38"/>
    </location>
</feature>
<sequence length="136" mass="15071">MGKKPEIQGREGRESPLGQRGIGIGREGIYEERKEKEKRNRGRIMRGKKGGASWASLRHGTKGGGKSEGKGGVVAWDRGEGTGDEWGDKEGNSGLQGVRWVHYDIHEGLRKDGSPEEVLQLLPRIGGNKWNKNDRR</sequence>
<accession>A0A154PCS6</accession>
<keyword evidence="3" id="KW-1185">Reference proteome</keyword>
<evidence type="ECO:0000256" key="1">
    <source>
        <dbReference type="SAM" id="MobiDB-lite"/>
    </source>
</evidence>
<feature type="compositionally biased region" description="Basic and acidic residues" evidence="1">
    <location>
        <begin position="1"/>
        <end position="14"/>
    </location>
</feature>
<gene>
    <name evidence="2" type="ORF">WN55_01198</name>
</gene>
<feature type="compositionally biased region" description="Gly residues" evidence="1">
    <location>
        <begin position="62"/>
        <end position="72"/>
    </location>
</feature>
<organism evidence="2 3">
    <name type="scientific">Dufourea novaeangliae</name>
    <name type="common">Sweat bee</name>
    <dbReference type="NCBI Taxonomy" id="178035"/>
    <lineage>
        <taxon>Eukaryota</taxon>
        <taxon>Metazoa</taxon>
        <taxon>Ecdysozoa</taxon>
        <taxon>Arthropoda</taxon>
        <taxon>Hexapoda</taxon>
        <taxon>Insecta</taxon>
        <taxon>Pterygota</taxon>
        <taxon>Neoptera</taxon>
        <taxon>Endopterygota</taxon>
        <taxon>Hymenoptera</taxon>
        <taxon>Apocrita</taxon>
        <taxon>Aculeata</taxon>
        <taxon>Apoidea</taxon>
        <taxon>Anthophila</taxon>
        <taxon>Halictidae</taxon>
        <taxon>Rophitinae</taxon>
        <taxon>Dufourea</taxon>
    </lineage>
</organism>
<feature type="compositionally biased region" description="Basic residues" evidence="1">
    <location>
        <begin position="39"/>
        <end position="49"/>
    </location>
</feature>
<evidence type="ECO:0000313" key="3">
    <source>
        <dbReference type="Proteomes" id="UP000076502"/>
    </source>
</evidence>
<proteinExistence type="predicted"/>
<evidence type="ECO:0000313" key="2">
    <source>
        <dbReference type="EMBL" id="KZC09623.1"/>
    </source>
</evidence>
<reference evidence="2 3" key="1">
    <citation type="submission" date="2015-07" db="EMBL/GenBank/DDBJ databases">
        <title>The genome of Dufourea novaeangliae.</title>
        <authorList>
            <person name="Pan H."/>
            <person name="Kapheim K."/>
        </authorList>
    </citation>
    <scope>NUCLEOTIDE SEQUENCE [LARGE SCALE GENOMIC DNA]</scope>
    <source>
        <strain evidence="2">0120121106</strain>
        <tissue evidence="2">Whole body</tissue>
    </source>
</reference>
<dbReference type="EMBL" id="KQ434873">
    <property type="protein sequence ID" value="KZC09623.1"/>
    <property type="molecule type" value="Genomic_DNA"/>
</dbReference>
<name>A0A154PCS6_DUFNO</name>
<dbReference type="AlphaFoldDB" id="A0A154PCS6"/>